<evidence type="ECO:0000313" key="1">
    <source>
        <dbReference type="EMBL" id="QXN91952.1"/>
    </source>
</evidence>
<keyword evidence="2" id="KW-1185">Reference proteome</keyword>
<reference evidence="1 2" key="1">
    <citation type="submission" date="2021-07" db="EMBL/GenBank/DDBJ databases">
        <title>Whole Genome Sequence of Nocardia Iowensis.</title>
        <authorList>
            <person name="Lamm A."/>
            <person name="Collins-Fairclough A.M."/>
            <person name="Bunk B."/>
            <person name="Sproer C."/>
        </authorList>
    </citation>
    <scope>NUCLEOTIDE SEQUENCE [LARGE SCALE GENOMIC DNA]</scope>
    <source>
        <strain evidence="1 2">NRRL 5646</strain>
    </source>
</reference>
<accession>A0ABX8RSU1</accession>
<proteinExistence type="predicted"/>
<evidence type="ECO:0000313" key="2">
    <source>
        <dbReference type="Proteomes" id="UP000694257"/>
    </source>
</evidence>
<sequence length="175" mass="19727">MTSDTALWQSRSARDHDCAAAVQALTAKFFRDDDLGASYAPAQLKQAIELMSVLNRYLSNAIATPGWHGAPDPAHRFELTCALTDMAYEQRRLYWGLARWAKQSHEYDELDASQAFTAAHRFLDARRCVAELGDALTQAHSYIGQSCDRACTRHEGIANYTDDTDEDYDMDFHDL</sequence>
<name>A0ABX8RSU1_NOCIO</name>
<dbReference type="RefSeq" id="WP_218472801.1">
    <property type="nucleotide sequence ID" value="NZ_BAABJN010000009.1"/>
</dbReference>
<dbReference type="EMBL" id="CP078145">
    <property type="protein sequence ID" value="QXN91952.1"/>
    <property type="molecule type" value="Genomic_DNA"/>
</dbReference>
<dbReference type="Proteomes" id="UP000694257">
    <property type="component" value="Chromosome"/>
</dbReference>
<gene>
    <name evidence="1" type="ORF">KV110_01805</name>
</gene>
<organism evidence="1 2">
    <name type="scientific">Nocardia iowensis</name>
    <dbReference type="NCBI Taxonomy" id="204891"/>
    <lineage>
        <taxon>Bacteria</taxon>
        <taxon>Bacillati</taxon>
        <taxon>Actinomycetota</taxon>
        <taxon>Actinomycetes</taxon>
        <taxon>Mycobacteriales</taxon>
        <taxon>Nocardiaceae</taxon>
        <taxon>Nocardia</taxon>
    </lineage>
</organism>
<protein>
    <submittedName>
        <fullName evidence="1">Uncharacterized protein</fullName>
    </submittedName>
</protein>